<organism evidence="6 7">
    <name type="scientific">Janibacter indicus</name>
    <dbReference type="NCBI Taxonomy" id="857417"/>
    <lineage>
        <taxon>Bacteria</taxon>
        <taxon>Bacillati</taxon>
        <taxon>Actinomycetota</taxon>
        <taxon>Actinomycetes</taxon>
        <taxon>Micrococcales</taxon>
        <taxon>Intrasporangiaceae</taxon>
        <taxon>Janibacter</taxon>
    </lineage>
</organism>
<dbReference type="InterPro" id="IPR013149">
    <property type="entry name" value="ADH-like_C"/>
</dbReference>
<dbReference type="EMBL" id="CP062789">
    <property type="protein sequence ID" value="QOK23993.1"/>
    <property type="molecule type" value="Genomic_DNA"/>
</dbReference>
<evidence type="ECO:0000313" key="7">
    <source>
        <dbReference type="Proteomes" id="UP000593998"/>
    </source>
</evidence>
<dbReference type="Proteomes" id="UP000593998">
    <property type="component" value="Chromosome"/>
</dbReference>
<dbReference type="GO" id="GO:0046872">
    <property type="term" value="F:metal ion binding"/>
    <property type="evidence" value="ECO:0007669"/>
    <property type="project" value="UniProtKB-KW"/>
</dbReference>
<dbReference type="InterPro" id="IPR036291">
    <property type="entry name" value="NAD(P)-bd_dom_sf"/>
</dbReference>
<feature type="domain" description="Alcohol dehydrogenase-like N-terminal" evidence="5">
    <location>
        <begin position="73"/>
        <end position="172"/>
    </location>
</feature>
<sequence length="383" mass="40379">MRELNFIKTGVLEWRDRPEPTLLEPTDALVRPIVASRCDGDTLPIHRHVSRPMQAGLRAGLIDASVGSIVGGLPFEGPFGIGHEAIAQVTELGGEVTGLGVGDLVVVPWAISCGTCRECRLGITAKCSTMTPTSPGKTLACWGFGPTSGAWGGMVADSLRVPFASHMLVPLPKGVDPLRVAAASDNLTDAWRAVVPPLRQRPGGRVLVLGGGGQSIGLYAAGLAVAHGAEVVDYVDDRTQRLEVAEGFGATVHEVRRSRKSVLPALPGTGYDVVVEASSTSQGLRDALRSLRPGGICTGTGYYLGTGTMLPVMDMYATSSQLNVGVSSVRPHLPELLGWVAETGFEAERVTSLIANWDDAPQAYLERTTKLVLQREALDLTGA</sequence>
<dbReference type="SUPFAM" id="SSF50129">
    <property type="entry name" value="GroES-like"/>
    <property type="match status" value="1"/>
</dbReference>
<dbReference type="InterPro" id="IPR013154">
    <property type="entry name" value="ADH-like_N"/>
</dbReference>
<dbReference type="PANTHER" id="PTHR42813:SF7">
    <property type="entry name" value="ALCOHOL DEHYDROGENASE (ZN-DEPENDENT)-RELATED"/>
    <property type="match status" value="1"/>
</dbReference>
<feature type="domain" description="Alcohol dehydrogenase-like C-terminal" evidence="4">
    <location>
        <begin position="216"/>
        <end position="338"/>
    </location>
</feature>
<proteinExistence type="predicted"/>
<reference evidence="6 7" key="1">
    <citation type="submission" date="2020-10" db="EMBL/GenBank/DDBJ databases">
        <title>Janibacter indicus TT2 genome sequence.</title>
        <authorList>
            <person name="Lee K."/>
            <person name="Ganzorig M."/>
        </authorList>
    </citation>
    <scope>NUCLEOTIDE SEQUENCE [LARGE SCALE GENOMIC DNA]</scope>
    <source>
        <strain evidence="6 7">TT2</strain>
    </source>
</reference>
<evidence type="ECO:0000256" key="2">
    <source>
        <dbReference type="ARBA" id="ARBA00022723"/>
    </source>
</evidence>
<dbReference type="SUPFAM" id="SSF51735">
    <property type="entry name" value="NAD(P)-binding Rossmann-fold domains"/>
    <property type="match status" value="1"/>
</dbReference>
<evidence type="ECO:0000259" key="5">
    <source>
        <dbReference type="Pfam" id="PF08240"/>
    </source>
</evidence>
<dbReference type="Gene3D" id="3.40.50.720">
    <property type="entry name" value="NAD(P)-binding Rossmann-like Domain"/>
    <property type="match status" value="1"/>
</dbReference>
<gene>
    <name evidence="6" type="ORF">IGS73_06355</name>
</gene>
<dbReference type="AlphaFoldDB" id="A0A7L9J4N6"/>
<protein>
    <submittedName>
        <fullName evidence="6">Alcohol dehydrogenase catalytic domain-containing protein</fullName>
    </submittedName>
</protein>
<keyword evidence="3" id="KW-0862">Zinc</keyword>
<comment type="cofactor">
    <cofactor evidence="1">
        <name>Zn(2+)</name>
        <dbReference type="ChEBI" id="CHEBI:29105"/>
    </cofactor>
</comment>
<evidence type="ECO:0000259" key="4">
    <source>
        <dbReference type="Pfam" id="PF00107"/>
    </source>
</evidence>
<keyword evidence="2" id="KW-0479">Metal-binding</keyword>
<evidence type="ECO:0000256" key="3">
    <source>
        <dbReference type="ARBA" id="ARBA00022833"/>
    </source>
</evidence>
<dbReference type="PANTHER" id="PTHR42813">
    <property type="entry name" value="ZINC-TYPE ALCOHOL DEHYDROGENASE-LIKE"/>
    <property type="match status" value="1"/>
</dbReference>
<evidence type="ECO:0000256" key="1">
    <source>
        <dbReference type="ARBA" id="ARBA00001947"/>
    </source>
</evidence>
<name>A0A7L9J4N6_9MICO</name>
<dbReference type="Pfam" id="PF08240">
    <property type="entry name" value="ADH_N"/>
    <property type="match status" value="1"/>
</dbReference>
<evidence type="ECO:0000313" key="6">
    <source>
        <dbReference type="EMBL" id="QOK23993.1"/>
    </source>
</evidence>
<dbReference type="Pfam" id="PF00107">
    <property type="entry name" value="ADH_zinc_N"/>
    <property type="match status" value="1"/>
</dbReference>
<dbReference type="InterPro" id="IPR011032">
    <property type="entry name" value="GroES-like_sf"/>
</dbReference>
<dbReference type="Gene3D" id="3.90.180.10">
    <property type="entry name" value="Medium-chain alcohol dehydrogenases, catalytic domain"/>
    <property type="match status" value="1"/>
</dbReference>
<accession>A0A7L9J4N6</accession>
<dbReference type="RefSeq" id="WP_192911869.1">
    <property type="nucleotide sequence ID" value="NZ_CP062789.1"/>
</dbReference>